<keyword evidence="1" id="KW-0059">Arsenical resistance</keyword>
<organism evidence="3 4">
    <name type="scientific">Candidatus Propionivibrio aalborgensis</name>
    <dbReference type="NCBI Taxonomy" id="1860101"/>
    <lineage>
        <taxon>Bacteria</taxon>
        <taxon>Pseudomonadati</taxon>
        <taxon>Pseudomonadota</taxon>
        <taxon>Betaproteobacteria</taxon>
        <taxon>Rhodocyclales</taxon>
        <taxon>Rhodocyclaceae</taxon>
        <taxon>Propionivibrio</taxon>
    </lineage>
</organism>
<gene>
    <name evidence="3" type="ORF">PROAA_1090016</name>
</gene>
<dbReference type="GO" id="GO:0046685">
    <property type="term" value="P:response to arsenic-containing substance"/>
    <property type="evidence" value="ECO:0007669"/>
    <property type="project" value="UniProtKB-KW"/>
</dbReference>
<proteinExistence type="predicted"/>
<reference evidence="3 4" key="1">
    <citation type="submission" date="2016-06" db="EMBL/GenBank/DDBJ databases">
        <authorList>
            <person name="Kjaerup R.B."/>
            <person name="Dalgaard T.S."/>
            <person name="Juul-Madsen H.R."/>
        </authorList>
    </citation>
    <scope>NUCLEOTIDE SEQUENCE [LARGE SCALE GENOMIC DNA]</scope>
    <source>
        <strain evidence="3">2</strain>
    </source>
</reference>
<evidence type="ECO:0000256" key="1">
    <source>
        <dbReference type="ARBA" id="ARBA00022849"/>
    </source>
</evidence>
<dbReference type="AlphaFoldDB" id="A0A1A8XG62"/>
<dbReference type="Proteomes" id="UP000199600">
    <property type="component" value="Unassembled WGS sequence"/>
</dbReference>
<dbReference type="CDD" id="cd16345">
    <property type="entry name" value="LMWP_ArsC"/>
    <property type="match status" value="1"/>
</dbReference>
<sequence>MTTGNPLNVLVLCTGNSARSIIGESLFNHLGKGRIRAFSAGSKPSGKVNPVALETLEKHGIALPSEVRSKSWDEFAAVGAPQLDYIFTVCASAAGETCPIWPGHPATAHWGIADPAHVEPLEARREAFELAYRQLEKRVRAFLALPLETLSADEVKAAARRIHEEAGQEAQ</sequence>
<dbReference type="SUPFAM" id="SSF52788">
    <property type="entry name" value="Phosphotyrosine protein phosphatases I"/>
    <property type="match status" value="1"/>
</dbReference>
<dbReference type="PANTHER" id="PTHR43428">
    <property type="entry name" value="ARSENATE REDUCTASE"/>
    <property type="match status" value="1"/>
</dbReference>
<dbReference type="Pfam" id="PF01451">
    <property type="entry name" value="LMWPc"/>
    <property type="match status" value="1"/>
</dbReference>
<dbReference type="EMBL" id="FLQY01000012">
    <property type="protein sequence ID" value="SBT03701.1"/>
    <property type="molecule type" value="Genomic_DNA"/>
</dbReference>
<keyword evidence="4" id="KW-1185">Reference proteome</keyword>
<dbReference type="Gene3D" id="3.40.50.2300">
    <property type="match status" value="1"/>
</dbReference>
<dbReference type="InterPro" id="IPR023485">
    <property type="entry name" value="Ptyr_pPase"/>
</dbReference>
<protein>
    <submittedName>
        <fullName evidence="3">Low molecular weight phosphotyrosine protein phosphatase</fullName>
    </submittedName>
</protein>
<evidence type="ECO:0000259" key="2">
    <source>
        <dbReference type="SMART" id="SM00226"/>
    </source>
</evidence>
<dbReference type="SMART" id="SM00226">
    <property type="entry name" value="LMWPc"/>
    <property type="match status" value="1"/>
</dbReference>
<evidence type="ECO:0000313" key="4">
    <source>
        <dbReference type="Proteomes" id="UP000199600"/>
    </source>
</evidence>
<name>A0A1A8XG62_9RHOO</name>
<accession>A0A1A8XG62</accession>
<dbReference type="RefSeq" id="WP_186409521.1">
    <property type="nucleotide sequence ID" value="NZ_FLQY01000012.1"/>
</dbReference>
<evidence type="ECO:0000313" key="3">
    <source>
        <dbReference type="EMBL" id="SBT03701.1"/>
    </source>
</evidence>
<feature type="domain" description="Phosphotyrosine protein phosphatase I" evidence="2">
    <location>
        <begin position="7"/>
        <end position="145"/>
    </location>
</feature>
<dbReference type="PANTHER" id="PTHR43428:SF1">
    <property type="entry name" value="ARSENATE REDUCTASE"/>
    <property type="match status" value="1"/>
</dbReference>
<dbReference type="InterPro" id="IPR036196">
    <property type="entry name" value="Ptyr_pPase_sf"/>
</dbReference>